<feature type="compositionally biased region" description="Polar residues" evidence="10">
    <location>
        <begin position="130"/>
        <end position="142"/>
    </location>
</feature>
<evidence type="ECO:0000259" key="12">
    <source>
        <dbReference type="SMART" id="SM00499"/>
    </source>
</evidence>
<dbReference type="InterPro" id="IPR016140">
    <property type="entry name" value="Bifunc_inhib/LTP/seed_store"/>
</dbReference>
<evidence type="ECO:0000256" key="4">
    <source>
        <dbReference type="ARBA" id="ARBA00022622"/>
    </source>
</evidence>
<keyword evidence="5 11" id="KW-0732">Signal</keyword>
<dbReference type="Pfam" id="PF14368">
    <property type="entry name" value="LTP_2"/>
    <property type="match status" value="1"/>
</dbReference>
<evidence type="ECO:0000256" key="3">
    <source>
        <dbReference type="ARBA" id="ARBA00022475"/>
    </source>
</evidence>
<dbReference type="Gene3D" id="1.10.110.10">
    <property type="entry name" value="Plant lipid-transfer and hydrophobic proteins"/>
    <property type="match status" value="1"/>
</dbReference>
<dbReference type="PRINTS" id="PR00382">
    <property type="entry name" value="LIPIDTRNSFER"/>
</dbReference>
<organism evidence="13 14">
    <name type="scientific">Thlaspi arvense</name>
    <name type="common">Field penny-cress</name>
    <dbReference type="NCBI Taxonomy" id="13288"/>
    <lineage>
        <taxon>Eukaryota</taxon>
        <taxon>Viridiplantae</taxon>
        <taxon>Streptophyta</taxon>
        <taxon>Embryophyta</taxon>
        <taxon>Tracheophyta</taxon>
        <taxon>Spermatophyta</taxon>
        <taxon>Magnoliopsida</taxon>
        <taxon>eudicotyledons</taxon>
        <taxon>Gunneridae</taxon>
        <taxon>Pentapetalae</taxon>
        <taxon>rosids</taxon>
        <taxon>malvids</taxon>
        <taxon>Brassicales</taxon>
        <taxon>Brassicaceae</taxon>
        <taxon>Thlaspideae</taxon>
        <taxon>Thlaspi</taxon>
    </lineage>
</organism>
<evidence type="ECO:0000256" key="1">
    <source>
        <dbReference type="ARBA" id="ARBA00004609"/>
    </source>
</evidence>
<keyword evidence="4" id="KW-0336">GPI-anchor</keyword>
<dbReference type="InterPro" id="IPR000528">
    <property type="entry name" value="Plant_nsLTP"/>
</dbReference>
<proteinExistence type="inferred from homology"/>
<keyword evidence="6" id="KW-0472">Membrane</keyword>
<dbReference type="PANTHER" id="PTHR33044">
    <property type="entry name" value="BIFUNCTIONAL INHIBITOR/LIPID-TRANSFER PROTEIN/SEED STORAGE 2S ALBUMIN SUPERFAMILY PROTEIN-RELATED"/>
    <property type="match status" value="1"/>
</dbReference>
<accession>A0AAU9SVA5</accession>
<gene>
    <name evidence="13" type="ORF">TAV2_LOCUS21276</name>
</gene>
<keyword evidence="14" id="KW-1185">Reference proteome</keyword>
<feature type="compositionally biased region" description="Low complexity" evidence="10">
    <location>
        <begin position="147"/>
        <end position="166"/>
    </location>
</feature>
<feature type="chain" id="PRO_5043919696" description="Bifunctional inhibitor/plant lipid transfer protein/seed storage helical domain-containing protein" evidence="11">
    <location>
        <begin position="26"/>
        <end position="203"/>
    </location>
</feature>
<dbReference type="Proteomes" id="UP000836841">
    <property type="component" value="Chromosome 6"/>
</dbReference>
<dbReference type="AlphaFoldDB" id="A0AAU9SVA5"/>
<dbReference type="InterPro" id="IPR043325">
    <property type="entry name" value="LTSS"/>
</dbReference>
<keyword evidence="8" id="KW-0325">Glycoprotein</keyword>
<evidence type="ECO:0000256" key="9">
    <source>
        <dbReference type="ARBA" id="ARBA00023288"/>
    </source>
</evidence>
<protein>
    <recommendedName>
        <fullName evidence="12">Bifunctional inhibitor/plant lipid transfer protein/seed storage helical domain-containing protein</fullName>
    </recommendedName>
</protein>
<evidence type="ECO:0000313" key="13">
    <source>
        <dbReference type="EMBL" id="CAH2070566.1"/>
    </source>
</evidence>
<evidence type="ECO:0000313" key="14">
    <source>
        <dbReference type="Proteomes" id="UP000836841"/>
    </source>
</evidence>
<dbReference type="GO" id="GO:0006869">
    <property type="term" value="P:lipid transport"/>
    <property type="evidence" value="ECO:0007669"/>
    <property type="project" value="InterPro"/>
</dbReference>
<dbReference type="EMBL" id="OU466862">
    <property type="protein sequence ID" value="CAH2070566.1"/>
    <property type="molecule type" value="Genomic_DNA"/>
</dbReference>
<dbReference type="InterPro" id="IPR036312">
    <property type="entry name" value="Bifun_inhib/LTP/seed_sf"/>
</dbReference>
<dbReference type="FunFam" id="1.10.110.10:FF:000001">
    <property type="entry name" value="Bifunctional inhibitor/lipid-transfer protein/seed storage 2S albumin superfamily protein"/>
    <property type="match status" value="1"/>
</dbReference>
<evidence type="ECO:0000256" key="2">
    <source>
        <dbReference type="ARBA" id="ARBA00009748"/>
    </source>
</evidence>
<feature type="signal peptide" evidence="11">
    <location>
        <begin position="1"/>
        <end position="25"/>
    </location>
</feature>
<keyword evidence="3" id="KW-1003">Cell membrane</keyword>
<feature type="region of interest" description="Disordered" evidence="10">
    <location>
        <begin position="130"/>
        <end position="178"/>
    </location>
</feature>
<evidence type="ECO:0000256" key="8">
    <source>
        <dbReference type="ARBA" id="ARBA00023180"/>
    </source>
</evidence>
<dbReference type="CDD" id="cd00010">
    <property type="entry name" value="AAI_LTSS"/>
    <property type="match status" value="1"/>
</dbReference>
<dbReference type="SUPFAM" id="SSF47699">
    <property type="entry name" value="Bifunctional inhibitor/lipid-transfer protein/seed storage 2S albumin"/>
    <property type="match status" value="1"/>
</dbReference>
<dbReference type="GO" id="GO:0005886">
    <property type="term" value="C:plasma membrane"/>
    <property type="evidence" value="ECO:0007669"/>
    <property type="project" value="UniProtKB-SubCell"/>
</dbReference>
<comment type="subcellular location">
    <subcellularLocation>
        <location evidence="1">Cell membrane</location>
        <topology evidence="1">Lipid-anchor</topology>
        <topology evidence="1">GPI-anchor</topology>
    </subcellularLocation>
</comment>
<evidence type="ECO:0000256" key="6">
    <source>
        <dbReference type="ARBA" id="ARBA00023136"/>
    </source>
</evidence>
<comment type="similarity">
    <text evidence="2">Belongs to the plant LTP family.</text>
</comment>
<dbReference type="SMART" id="SM00499">
    <property type="entry name" value="AAI"/>
    <property type="match status" value="1"/>
</dbReference>
<reference evidence="13 14" key="1">
    <citation type="submission" date="2022-03" db="EMBL/GenBank/DDBJ databases">
        <authorList>
            <person name="Nunn A."/>
            <person name="Chopra R."/>
            <person name="Nunn A."/>
            <person name="Contreras Garrido A."/>
        </authorList>
    </citation>
    <scope>NUCLEOTIDE SEQUENCE [LARGE SCALE GENOMIC DNA]</scope>
</reference>
<evidence type="ECO:0000256" key="10">
    <source>
        <dbReference type="SAM" id="MobiDB-lite"/>
    </source>
</evidence>
<evidence type="ECO:0000256" key="5">
    <source>
        <dbReference type="ARBA" id="ARBA00022729"/>
    </source>
</evidence>
<evidence type="ECO:0000256" key="7">
    <source>
        <dbReference type="ARBA" id="ARBA00023157"/>
    </source>
</evidence>
<evidence type="ECO:0000256" key="11">
    <source>
        <dbReference type="SAM" id="SignalP"/>
    </source>
</evidence>
<keyword evidence="7" id="KW-1015">Disulfide bond</keyword>
<sequence length="203" mass="20558">MKQSLLLSVFVLLLSSSSLVAPIHARNKSPTPVATPAPGPSNSDCSTVIYDMMDCLSYLTPGSNDTTPTKACCVGIESVLKYNPTCICVGLASSKNMGIALNNTRALAIPTTCKIPIAAPHCGIMSPGASTPDASTPVSPSFGTPMASPSSAESPTSSPSLAESPEMTAPSPSSSGTNNLSVSTLTLVAVIVSSITYVSAFSN</sequence>
<dbReference type="GO" id="GO:0008289">
    <property type="term" value="F:lipid binding"/>
    <property type="evidence" value="ECO:0007669"/>
    <property type="project" value="InterPro"/>
</dbReference>
<name>A0AAU9SVA5_THLAR</name>
<feature type="domain" description="Bifunctional inhibitor/plant lipid transfer protein/seed storage helical" evidence="12">
    <location>
        <begin position="45"/>
        <end position="122"/>
    </location>
</feature>
<keyword evidence="9" id="KW-0449">Lipoprotein</keyword>
<dbReference type="GO" id="GO:0098552">
    <property type="term" value="C:side of membrane"/>
    <property type="evidence" value="ECO:0007669"/>
    <property type="project" value="UniProtKB-KW"/>
</dbReference>